<accession>A0A679ISG9</accession>
<proteinExistence type="predicted"/>
<organism evidence="2">
    <name type="scientific">Methylobacterium bullatum</name>
    <dbReference type="NCBI Taxonomy" id="570505"/>
    <lineage>
        <taxon>Bacteria</taxon>
        <taxon>Pseudomonadati</taxon>
        <taxon>Pseudomonadota</taxon>
        <taxon>Alphaproteobacteria</taxon>
        <taxon>Hyphomicrobiales</taxon>
        <taxon>Methylobacteriaceae</taxon>
        <taxon>Methylobacterium</taxon>
    </lineage>
</organism>
<protein>
    <submittedName>
        <fullName evidence="2">6-aminohexanoate-dimer hydrolase</fullName>
        <ecNumber evidence="2">3.5.1.46</ecNumber>
    </submittedName>
</protein>
<dbReference type="Gene3D" id="3.40.710.10">
    <property type="entry name" value="DD-peptidase/beta-lactamase superfamily"/>
    <property type="match status" value="1"/>
</dbReference>
<dbReference type="InterPro" id="IPR001466">
    <property type="entry name" value="Beta-lactam-related"/>
</dbReference>
<dbReference type="PANTHER" id="PTHR43283">
    <property type="entry name" value="BETA-LACTAMASE-RELATED"/>
    <property type="match status" value="1"/>
</dbReference>
<dbReference type="EC" id="3.5.1.46" evidence="2"/>
<dbReference type="Pfam" id="PF00144">
    <property type="entry name" value="Beta-lactamase"/>
    <property type="match status" value="1"/>
</dbReference>
<keyword evidence="2" id="KW-0378">Hydrolase</keyword>
<dbReference type="PANTHER" id="PTHR43283:SF7">
    <property type="entry name" value="BETA-LACTAMASE-RELATED DOMAIN-CONTAINING PROTEIN"/>
    <property type="match status" value="1"/>
</dbReference>
<gene>
    <name evidence="2" type="primary">nylB'</name>
    <name evidence="2" type="ORF">MBUL_01325</name>
</gene>
<evidence type="ECO:0000313" key="2">
    <source>
        <dbReference type="EMBL" id="CAA2101730.1"/>
    </source>
</evidence>
<feature type="domain" description="Beta-lactamase-related" evidence="1">
    <location>
        <begin position="105"/>
        <end position="382"/>
    </location>
</feature>
<reference evidence="2" key="1">
    <citation type="submission" date="2019-12" db="EMBL/GenBank/DDBJ databases">
        <authorList>
            <person name="Cremers G."/>
        </authorList>
    </citation>
    <scope>NUCLEOTIDE SEQUENCE</scope>
    <source>
        <strain evidence="2">Mbul1</strain>
    </source>
</reference>
<dbReference type="GO" id="GO:0019875">
    <property type="term" value="F:6-aminohexanoate-dimer hydrolase activity"/>
    <property type="evidence" value="ECO:0007669"/>
    <property type="project" value="UniProtKB-EC"/>
</dbReference>
<dbReference type="EMBL" id="LR743504">
    <property type="protein sequence ID" value="CAA2101730.1"/>
    <property type="molecule type" value="Genomic_DNA"/>
</dbReference>
<name>A0A679ISG9_9HYPH</name>
<dbReference type="InterPro" id="IPR050789">
    <property type="entry name" value="Diverse_Enzym_Activities"/>
</dbReference>
<dbReference type="AlphaFoldDB" id="A0A679ISG9"/>
<sequence>MSRFARLRPRFRRPRLAAALICALALGGLGAAIGPLLGVPNPVTLAALAIVEPSSVGTWFASRVVAAPPSSRALPVRLHAIPARVPWKGQTVPLGEMLGATHTNALLVTQDGVLIHEWYRPGLGPATLFPSWSVAKSVVSLLVGQTIAEGKLAETDPVAALLPYLRDKPAFGRITVRDLLDMTSGLAVPENYDPWDPLTGTAGLYLTRDIRDFVRDHATLSSKPGSTGQYRSIDTEILGLILAEVEKKPLADLLSERIWKPMGAQANATWNLDRPGGTEKAFCCINAVARDFVRLGLMVADSGRVGGARIVPPRWIERIETPARREVDGWPYSAQWWHVPEGDDDISAIGVYGQYVYINRDTGTVIVKLSDHGAEQDEADTLAVMLALSRTLAASRPSR</sequence>
<dbReference type="SUPFAM" id="SSF56601">
    <property type="entry name" value="beta-lactamase/transpeptidase-like"/>
    <property type="match status" value="1"/>
</dbReference>
<evidence type="ECO:0000259" key="1">
    <source>
        <dbReference type="Pfam" id="PF00144"/>
    </source>
</evidence>
<dbReference type="InterPro" id="IPR012338">
    <property type="entry name" value="Beta-lactam/transpept-like"/>
</dbReference>